<dbReference type="Proteomes" id="UP000028534">
    <property type="component" value="Unassembled WGS sequence"/>
</dbReference>
<evidence type="ECO:0000313" key="5">
    <source>
        <dbReference type="EMBL" id="KEZ15775.1"/>
    </source>
</evidence>
<dbReference type="eggNOG" id="COG0750">
    <property type="taxonomic scope" value="Bacteria"/>
</dbReference>
<dbReference type="AlphaFoldDB" id="A0A085K6A0"/>
<dbReference type="EMBL" id="QRAL01000003">
    <property type="protein sequence ID" value="RSU60890.1"/>
    <property type="molecule type" value="Genomic_DNA"/>
</dbReference>
<dbReference type="GO" id="GO:0006508">
    <property type="term" value="P:proteolysis"/>
    <property type="evidence" value="ECO:0007669"/>
    <property type="project" value="UniProtKB-KW"/>
</dbReference>
<dbReference type="STRING" id="13690.AX777_00225"/>
<dbReference type="SUPFAM" id="SSF50156">
    <property type="entry name" value="PDZ domain-like"/>
    <property type="match status" value="1"/>
</dbReference>
<accession>A0A085K6A0</accession>
<dbReference type="GO" id="GO:0008233">
    <property type="term" value="F:peptidase activity"/>
    <property type="evidence" value="ECO:0007669"/>
    <property type="project" value="UniProtKB-KW"/>
</dbReference>
<dbReference type="Gene3D" id="2.30.42.10">
    <property type="match status" value="1"/>
</dbReference>
<dbReference type="EMBL" id="CP060122">
    <property type="protein sequence ID" value="QNG45029.1"/>
    <property type="molecule type" value="Genomic_DNA"/>
</dbReference>
<protein>
    <submittedName>
        <fullName evidence="6">PDZ domain-containing protein</fullName>
    </submittedName>
    <submittedName>
        <fullName evidence="3 5">Protease</fullName>
    </submittedName>
</protein>
<reference evidence="9 14" key="4">
    <citation type="submission" date="2018-07" db="EMBL/GenBank/DDBJ databases">
        <title>Genomic and Epidemiologic Investigation of an Indolent Hospital Outbreak.</title>
        <authorList>
            <person name="Johnson R.C."/>
            <person name="Deming C."/>
            <person name="Conlan S."/>
            <person name="Zellmer C.J."/>
            <person name="Michelin A.V."/>
            <person name="Lee-Lin S."/>
            <person name="Thomas P.J."/>
            <person name="Park M."/>
            <person name="Weingarten R.A."/>
            <person name="Less J."/>
            <person name="Dekker J.P."/>
            <person name="Frank K.M."/>
            <person name="Musser K.A."/>
            <person name="Mcquiston J.R."/>
            <person name="Henderson D.K."/>
            <person name="Lau A.F."/>
            <person name="Palmore T.N."/>
            <person name="Segre J.A."/>
        </authorList>
    </citation>
    <scope>NUCLEOTIDE SEQUENCE [LARGE SCALE GENOMIC DNA]</scope>
    <source>
        <strain evidence="9 14">SK-NIH.Env6_1116</strain>
    </source>
</reference>
<reference evidence="3 11" key="2">
    <citation type="submission" date="2017-04" db="EMBL/GenBank/DDBJ databases">
        <title>Characterization, genome and methylation analysis of a phthalic acid esters degrading strain Sphingobium yanoikuyae SHJ.</title>
        <authorList>
            <person name="Feng L."/>
        </authorList>
    </citation>
    <scope>NUCLEOTIDE SEQUENCE [LARGE SCALE GENOMIC DNA]</scope>
    <source>
        <strain evidence="3 11">SHJ</strain>
    </source>
</reference>
<dbReference type="Proteomes" id="UP000219422">
    <property type="component" value="Chromosome"/>
</dbReference>
<dbReference type="KEGG" id="sya:A6768_17775"/>
<dbReference type="Proteomes" id="UP000280708">
    <property type="component" value="Chromosome"/>
</dbReference>
<dbReference type="SMART" id="SM00228">
    <property type="entry name" value="PDZ"/>
    <property type="match status" value="1"/>
</dbReference>
<dbReference type="PROSITE" id="PS50106">
    <property type="entry name" value="PDZ"/>
    <property type="match status" value="1"/>
</dbReference>
<dbReference type="EMBL" id="JGVR01000037">
    <property type="protein sequence ID" value="KEZ15775.1"/>
    <property type="molecule type" value="Genomic_DNA"/>
</dbReference>
<keyword evidence="3" id="KW-0378">Hydrolase</keyword>
<reference evidence="7 15" key="6">
    <citation type="submission" date="2020-04" db="EMBL/GenBank/DDBJ databases">
        <title>The Whole Genome Analysis of High salt-tolerant Sphingobium yanoikuyae YC-XJ2 with Aryl organophosphorus flame retardants (aryl-OPFRs)-degrading capacity and characteristics of Related phosphotriesterase.</title>
        <authorList>
            <person name="Li X."/>
        </authorList>
    </citation>
    <scope>NUCLEOTIDE SEQUENCE [LARGE SCALE GENOMIC DNA]</scope>
    <source>
        <strain evidence="7 15">YC-XJ2</strain>
    </source>
</reference>
<keyword evidence="3" id="KW-0645">Protease</keyword>
<dbReference type="EMBL" id="JAOCKX010000066">
    <property type="protein sequence ID" value="MDH2134714.1"/>
    <property type="molecule type" value="Genomic_DNA"/>
</dbReference>
<evidence type="ECO:0000313" key="11">
    <source>
        <dbReference type="Proteomes" id="UP000037029"/>
    </source>
</evidence>
<evidence type="ECO:0000313" key="7">
    <source>
        <dbReference type="EMBL" id="QJR03854.1"/>
    </source>
</evidence>
<evidence type="ECO:0000313" key="13">
    <source>
        <dbReference type="Proteomes" id="UP000280708"/>
    </source>
</evidence>
<evidence type="ECO:0000313" key="8">
    <source>
        <dbReference type="EMBL" id="QNG45029.1"/>
    </source>
</evidence>
<feature type="domain" description="PDZ" evidence="1">
    <location>
        <begin position="53"/>
        <end position="104"/>
    </location>
</feature>
<dbReference type="EMBL" id="CP033230">
    <property type="protein sequence ID" value="AYO78541.1"/>
    <property type="molecule type" value="Genomic_DNA"/>
</dbReference>
<dbReference type="EMBL" id="CP020925">
    <property type="protein sequence ID" value="ATP18268.1"/>
    <property type="molecule type" value="Genomic_DNA"/>
</dbReference>
<evidence type="ECO:0000313" key="3">
    <source>
        <dbReference type="EMBL" id="ATP18268.1"/>
    </source>
</evidence>
<organism evidence="6 17">
    <name type="scientific">Sphingobium yanoikuyae</name>
    <name type="common">Sphingomonas yanoikuyae</name>
    <dbReference type="NCBI Taxonomy" id="13690"/>
    <lineage>
        <taxon>Bacteria</taxon>
        <taxon>Pseudomonadati</taxon>
        <taxon>Pseudomonadota</taxon>
        <taxon>Alphaproteobacteria</taxon>
        <taxon>Sphingomonadales</taxon>
        <taxon>Sphingomonadaceae</taxon>
        <taxon>Sphingobium</taxon>
    </lineage>
</organism>
<dbReference type="Proteomes" id="UP000037029">
    <property type="component" value="Chromosome"/>
</dbReference>
<evidence type="ECO:0000313" key="2">
    <source>
        <dbReference type="EMBL" id="ATI81662.1"/>
    </source>
</evidence>
<evidence type="ECO:0000313" key="10">
    <source>
        <dbReference type="Proteomes" id="UP000028534"/>
    </source>
</evidence>
<evidence type="ECO:0000313" key="14">
    <source>
        <dbReference type="Proteomes" id="UP000287401"/>
    </source>
</evidence>
<evidence type="ECO:0000313" key="9">
    <source>
        <dbReference type="EMBL" id="RSU60890.1"/>
    </source>
</evidence>
<dbReference type="InterPro" id="IPR001478">
    <property type="entry name" value="PDZ"/>
</dbReference>
<evidence type="ECO:0000313" key="6">
    <source>
        <dbReference type="EMBL" id="MDH2134714.1"/>
    </source>
</evidence>
<dbReference type="InterPro" id="IPR036034">
    <property type="entry name" value="PDZ_sf"/>
</dbReference>
<dbReference type="InterPro" id="IPR041489">
    <property type="entry name" value="PDZ_6"/>
</dbReference>
<evidence type="ECO:0000313" key="4">
    <source>
        <dbReference type="EMBL" id="AYO78541.1"/>
    </source>
</evidence>
<evidence type="ECO:0000259" key="1">
    <source>
        <dbReference type="PROSITE" id="PS50106"/>
    </source>
</evidence>
<name>A0A085K6A0_SPHYA</name>
<reference evidence="5 10" key="1">
    <citation type="submission" date="2014-03" db="EMBL/GenBank/DDBJ databases">
        <title>Genome sequence of Sphingobium yanoikuyae B1.</title>
        <authorList>
            <person name="Gan H.M."/>
            <person name="Gan H.Y."/>
            <person name="Savka M.A."/>
        </authorList>
    </citation>
    <scope>NUCLEOTIDE SEQUENCE [LARGE SCALE GENOMIC DNA]</scope>
    <source>
        <strain evidence="5 10">B1</strain>
    </source>
</reference>
<evidence type="ECO:0000313" key="16">
    <source>
        <dbReference type="Proteomes" id="UP000515377"/>
    </source>
</evidence>
<dbReference type="PATRIC" id="fig|13690.10.peg.4447"/>
<reference evidence="6" key="8">
    <citation type="submission" date="2022-09" db="EMBL/GenBank/DDBJ databases">
        <title>Intensive care unit water sources are persistently colonized with multi-drug resistant bacteria and are the site of extensive horizontal gene transfer of antibiotic resistance genes.</title>
        <authorList>
            <person name="Diorio-Toth L."/>
        </authorList>
    </citation>
    <scope>NUCLEOTIDE SEQUENCE</scope>
    <source>
        <strain evidence="6">GD03659</strain>
    </source>
</reference>
<proteinExistence type="predicted"/>
<gene>
    <name evidence="2" type="ORF">A6768_17775</name>
    <name evidence="3" type="ORF">BV87_07595</name>
    <name evidence="5" type="ORF">CP98_04321</name>
    <name evidence="9" type="ORF">DAH51_04285</name>
    <name evidence="4" type="ORF">EBF16_17580</name>
    <name evidence="8" type="ORF">H3V42_24905</name>
    <name evidence="7" type="ORF">HH800_17650</name>
    <name evidence="6" type="ORF">N5J77_26625</name>
</gene>
<reference evidence="4 13" key="5">
    <citation type="submission" date="2018-10" db="EMBL/GenBank/DDBJ databases">
        <title>Characterization and genome analysis of a novel bacterium Sphingobium yanoikuyae SJTF8 capable of degrading PAHs.</title>
        <authorList>
            <person name="Yin C."/>
            <person name="Xiong W."/>
            <person name="Liang R."/>
        </authorList>
    </citation>
    <scope>NUCLEOTIDE SEQUENCE [LARGE SCALE GENOMIC DNA]</scope>
    <source>
        <strain evidence="4 13">SJTF8</strain>
    </source>
</reference>
<dbReference type="Proteomes" id="UP000502611">
    <property type="component" value="Chromosome"/>
</dbReference>
<evidence type="ECO:0000313" key="15">
    <source>
        <dbReference type="Proteomes" id="UP000502611"/>
    </source>
</evidence>
<dbReference type="Proteomes" id="UP000287401">
    <property type="component" value="Unassembled WGS sequence"/>
</dbReference>
<dbReference type="Proteomes" id="UP001162318">
    <property type="component" value="Unassembled WGS sequence"/>
</dbReference>
<evidence type="ECO:0000313" key="12">
    <source>
        <dbReference type="Proteomes" id="UP000219422"/>
    </source>
</evidence>
<dbReference type="RefSeq" id="WP_010338093.1">
    <property type="nucleotide sequence ID" value="NZ_CALUBW010000285.1"/>
</dbReference>
<sequence>MEAPRIDKTATSRLLIGLALCAALMSGAFFLHVRRDAEDHGSVSGASAQLLPGLTLENAEPAGTGLVVTSMESSGPAARAGIAVGDDLIRIDGTPIASLDQANAYLSQHGNAHLILGLRHQDAVRMVALDRSPD</sequence>
<dbReference type="Proteomes" id="UP000515377">
    <property type="component" value="Chromosome"/>
</dbReference>
<evidence type="ECO:0000313" key="17">
    <source>
        <dbReference type="Proteomes" id="UP001162318"/>
    </source>
</evidence>
<dbReference type="EMBL" id="CP023741">
    <property type="protein sequence ID" value="ATI81662.1"/>
    <property type="molecule type" value="Genomic_DNA"/>
</dbReference>
<reference evidence="2 12" key="3">
    <citation type="submission" date="2017-10" db="EMBL/GenBank/DDBJ databases">
        <title>Sphingobium yanoikuyae S72.</title>
        <authorList>
            <person name="Sanchez E."/>
            <person name="Bustos P."/>
            <person name="Mendoza P."/>
            <person name="Guo X."/>
            <person name="Mendoza A."/>
        </authorList>
    </citation>
    <scope>NUCLEOTIDE SEQUENCE [LARGE SCALE GENOMIC DNA]</scope>
    <source>
        <strain evidence="2 12">S72</strain>
    </source>
</reference>
<dbReference type="Pfam" id="PF17820">
    <property type="entry name" value="PDZ_6"/>
    <property type="match status" value="1"/>
</dbReference>
<dbReference type="EMBL" id="CP053021">
    <property type="protein sequence ID" value="QJR03854.1"/>
    <property type="molecule type" value="Genomic_DNA"/>
</dbReference>
<reference evidence="8 16" key="7">
    <citation type="submission" date="2020-07" db="EMBL/GenBank/DDBJ databases">
        <title>Whole genome sequence of Sphingobium yanoikuyae A3.</title>
        <authorList>
            <person name="Han S.-S."/>
        </authorList>
    </citation>
    <scope>NUCLEOTIDE SEQUENCE [LARGE SCALE GENOMIC DNA]</scope>
    <source>
        <strain evidence="8 16">A3</strain>
    </source>
</reference>